<evidence type="ECO:0000256" key="1">
    <source>
        <dbReference type="SAM" id="Phobius"/>
    </source>
</evidence>
<accession>A0A839USB1</accession>
<organism evidence="2 3">
    <name type="scientific">Simiduia aestuariiviva</name>
    <dbReference type="NCBI Taxonomy" id="1510459"/>
    <lineage>
        <taxon>Bacteria</taxon>
        <taxon>Pseudomonadati</taxon>
        <taxon>Pseudomonadota</taxon>
        <taxon>Gammaproteobacteria</taxon>
        <taxon>Cellvibrionales</taxon>
        <taxon>Cellvibrionaceae</taxon>
        <taxon>Simiduia</taxon>
    </lineage>
</organism>
<dbReference type="RefSeq" id="WP_343048937.1">
    <property type="nucleotide sequence ID" value="NZ_JACHXZ010000002.1"/>
</dbReference>
<keyword evidence="1" id="KW-1133">Transmembrane helix</keyword>
<sequence>MLFFNENSTAAEHTFTSGVPLFSLIEAYSDTIDTAAWLLLLILFELETYVINDRWLTTRVKLWLLLIRSVSYVFIIYSLYGYLSRYINILAADPIVIADTCALIGTDYTTIVTLNDYVPITQELCQELNQYNLIQMRDTLIIGSTTDYNIVKNLAMVDVINASTWLLIVVILEVDVFLKTHHAALSLLKKLTHCIKIALYCTLLVCAIYWGIDGDFLDFWDAFLWLIAFVFIEMNLFEWQQELEQAKTRQEP</sequence>
<dbReference type="EMBL" id="JACHXZ010000002">
    <property type="protein sequence ID" value="MBB3168277.1"/>
    <property type="molecule type" value="Genomic_DNA"/>
</dbReference>
<keyword evidence="1" id="KW-0472">Membrane</keyword>
<evidence type="ECO:0000313" key="3">
    <source>
        <dbReference type="Proteomes" id="UP000559987"/>
    </source>
</evidence>
<keyword evidence="1" id="KW-0812">Transmembrane</keyword>
<feature type="transmembrane region" description="Helical" evidence="1">
    <location>
        <begin position="34"/>
        <end position="51"/>
    </location>
</feature>
<evidence type="ECO:0008006" key="4">
    <source>
        <dbReference type="Google" id="ProtNLM"/>
    </source>
</evidence>
<keyword evidence="3" id="KW-1185">Reference proteome</keyword>
<name>A0A839USB1_9GAMM</name>
<reference evidence="2 3" key="1">
    <citation type="submission" date="2020-08" db="EMBL/GenBank/DDBJ databases">
        <title>Genomic Encyclopedia of Type Strains, Phase III (KMG-III): the genomes of soil and plant-associated and newly described type strains.</title>
        <authorList>
            <person name="Whitman W."/>
        </authorList>
    </citation>
    <scope>NUCLEOTIDE SEQUENCE [LARGE SCALE GENOMIC DNA]</scope>
    <source>
        <strain evidence="2 3">CECT 8571</strain>
    </source>
</reference>
<feature type="transmembrane region" description="Helical" evidence="1">
    <location>
        <begin position="63"/>
        <end position="83"/>
    </location>
</feature>
<evidence type="ECO:0000313" key="2">
    <source>
        <dbReference type="EMBL" id="MBB3168277.1"/>
    </source>
</evidence>
<proteinExistence type="predicted"/>
<feature type="transmembrane region" description="Helical" evidence="1">
    <location>
        <begin position="159"/>
        <end position="178"/>
    </location>
</feature>
<protein>
    <recommendedName>
        <fullName evidence="4">Shikimate kinase</fullName>
    </recommendedName>
</protein>
<feature type="transmembrane region" description="Helical" evidence="1">
    <location>
        <begin position="222"/>
        <end position="239"/>
    </location>
</feature>
<dbReference type="Proteomes" id="UP000559987">
    <property type="component" value="Unassembled WGS sequence"/>
</dbReference>
<gene>
    <name evidence="2" type="ORF">FHS30_001461</name>
</gene>
<feature type="transmembrane region" description="Helical" evidence="1">
    <location>
        <begin position="190"/>
        <end position="210"/>
    </location>
</feature>
<dbReference type="AlphaFoldDB" id="A0A839USB1"/>
<comment type="caution">
    <text evidence="2">The sequence shown here is derived from an EMBL/GenBank/DDBJ whole genome shotgun (WGS) entry which is preliminary data.</text>
</comment>